<dbReference type="EMBL" id="CAJQUM010000001">
    <property type="protein sequence ID" value="CAG4885329.1"/>
    <property type="molecule type" value="Genomic_DNA"/>
</dbReference>
<keyword evidence="2" id="KW-1185">Reference proteome</keyword>
<protein>
    <recommendedName>
        <fullName evidence="3">2-oxoisovalerate dehydrogenase</fullName>
    </recommendedName>
</protein>
<evidence type="ECO:0000313" key="2">
    <source>
        <dbReference type="Proteomes" id="UP000742786"/>
    </source>
</evidence>
<organism evidence="1 2">
    <name type="scientific">Georgfuchsia toluolica</name>
    <dbReference type="NCBI Taxonomy" id="424218"/>
    <lineage>
        <taxon>Bacteria</taxon>
        <taxon>Pseudomonadati</taxon>
        <taxon>Pseudomonadota</taxon>
        <taxon>Betaproteobacteria</taxon>
        <taxon>Nitrosomonadales</taxon>
        <taxon>Sterolibacteriaceae</taxon>
        <taxon>Georgfuchsia</taxon>
    </lineage>
</organism>
<dbReference type="Proteomes" id="UP000742786">
    <property type="component" value="Unassembled WGS sequence"/>
</dbReference>
<evidence type="ECO:0000313" key="1">
    <source>
        <dbReference type="EMBL" id="CAG4885329.1"/>
    </source>
</evidence>
<dbReference type="AlphaFoldDB" id="A0A916NA06"/>
<sequence length="81" mass="8977">MAPERMGAGLETDMSEIHFVVEEADEGGYIAKAVNDDIFTEADDIATLHTNVRDAVHCHFDKDNIPAVIRLHFTHEEVIAA</sequence>
<gene>
    <name evidence="1" type="ORF">GTOL_13212</name>
</gene>
<comment type="caution">
    <text evidence="1">The sequence shown here is derived from an EMBL/GenBank/DDBJ whole genome shotgun (WGS) entry which is preliminary data.</text>
</comment>
<name>A0A916NA06_9PROT</name>
<reference evidence="1" key="1">
    <citation type="submission" date="2021-04" db="EMBL/GenBank/DDBJ databases">
        <authorList>
            <person name="Hornung B."/>
        </authorList>
    </citation>
    <scope>NUCLEOTIDE SEQUENCE</scope>
    <source>
        <strain evidence="1">G5G6</strain>
    </source>
</reference>
<evidence type="ECO:0008006" key="3">
    <source>
        <dbReference type="Google" id="ProtNLM"/>
    </source>
</evidence>
<accession>A0A916NA06</accession>
<proteinExistence type="predicted"/>